<keyword evidence="4 8" id="KW-0812">Transmembrane</keyword>
<dbReference type="PANTHER" id="PTHR32024">
    <property type="entry name" value="TRK SYSTEM POTASSIUM UPTAKE PROTEIN TRKG-RELATED"/>
    <property type="match status" value="1"/>
</dbReference>
<accession>A0A7C8FJG3</accession>
<feature type="transmembrane region" description="Helical" evidence="8">
    <location>
        <begin position="62"/>
        <end position="81"/>
    </location>
</feature>
<keyword evidence="10" id="KW-1185">Reference proteome</keyword>
<dbReference type="Proteomes" id="UP000481339">
    <property type="component" value="Unassembled WGS sequence"/>
</dbReference>
<dbReference type="InterPro" id="IPR003445">
    <property type="entry name" value="Cat_transpt"/>
</dbReference>
<dbReference type="EMBL" id="WBKA01000001">
    <property type="protein sequence ID" value="KAB1633516.1"/>
    <property type="molecule type" value="Genomic_DNA"/>
</dbReference>
<comment type="caution">
    <text evidence="9">The sequence shown here is derived from an EMBL/GenBank/DDBJ whole genome shotgun (WGS) entry which is preliminary data.</text>
</comment>
<evidence type="ECO:0000256" key="5">
    <source>
        <dbReference type="ARBA" id="ARBA00022989"/>
    </source>
</evidence>
<feature type="transmembrane region" description="Helical" evidence="8">
    <location>
        <begin position="336"/>
        <end position="364"/>
    </location>
</feature>
<evidence type="ECO:0000256" key="8">
    <source>
        <dbReference type="SAM" id="Phobius"/>
    </source>
</evidence>
<reference evidence="9 10" key="1">
    <citation type="submission" date="2019-09" db="EMBL/GenBank/DDBJ databases">
        <title>Phylogeny of genus Pseudoclavibacter and closely related genus.</title>
        <authorList>
            <person name="Li Y."/>
        </authorList>
    </citation>
    <scope>NUCLEOTIDE SEQUENCE [LARGE SCALE GENOMIC DNA]</scope>
    <source>
        <strain evidence="9 10">JCM 16921</strain>
    </source>
</reference>
<feature type="transmembrane region" description="Helical" evidence="8">
    <location>
        <begin position="265"/>
        <end position="286"/>
    </location>
</feature>
<organism evidence="9 10">
    <name type="scientific">Pseudoclavibacter caeni</name>
    <dbReference type="NCBI Taxonomy" id="908846"/>
    <lineage>
        <taxon>Bacteria</taxon>
        <taxon>Bacillati</taxon>
        <taxon>Actinomycetota</taxon>
        <taxon>Actinomycetes</taxon>
        <taxon>Micrococcales</taxon>
        <taxon>Microbacteriaceae</taxon>
        <taxon>Pseudoclavibacter</taxon>
    </lineage>
</organism>
<evidence type="ECO:0000256" key="1">
    <source>
        <dbReference type="ARBA" id="ARBA00004651"/>
    </source>
</evidence>
<evidence type="ECO:0000313" key="10">
    <source>
        <dbReference type="Proteomes" id="UP000481339"/>
    </source>
</evidence>
<feature type="transmembrane region" description="Helical" evidence="8">
    <location>
        <begin position="384"/>
        <end position="409"/>
    </location>
</feature>
<dbReference type="OrthoDB" id="9810952at2"/>
<comment type="subcellular location">
    <subcellularLocation>
        <location evidence="1">Cell membrane</location>
        <topology evidence="1">Multi-pass membrane protein</topology>
    </subcellularLocation>
</comment>
<protein>
    <submittedName>
        <fullName evidence="9">TrkH family potassium uptake protein</fullName>
    </submittedName>
</protein>
<evidence type="ECO:0000256" key="2">
    <source>
        <dbReference type="ARBA" id="ARBA00022448"/>
    </source>
</evidence>
<feature type="transmembrane region" description="Helical" evidence="8">
    <location>
        <begin position="32"/>
        <end position="50"/>
    </location>
</feature>
<proteinExistence type="predicted"/>
<feature type="transmembrane region" description="Helical" evidence="8">
    <location>
        <begin position="222"/>
        <end position="245"/>
    </location>
</feature>
<dbReference type="RefSeq" id="WP_158035294.1">
    <property type="nucleotide sequence ID" value="NZ_WBKA01000001.1"/>
</dbReference>
<name>A0A7C8FJG3_9MICO</name>
<evidence type="ECO:0000256" key="6">
    <source>
        <dbReference type="ARBA" id="ARBA00023065"/>
    </source>
</evidence>
<dbReference type="GO" id="GO:0030001">
    <property type="term" value="P:metal ion transport"/>
    <property type="evidence" value="ECO:0007669"/>
    <property type="project" value="UniProtKB-ARBA"/>
</dbReference>
<keyword evidence="7 8" id="KW-0472">Membrane</keyword>
<keyword evidence="5 8" id="KW-1133">Transmembrane helix</keyword>
<dbReference type="GO" id="GO:0008324">
    <property type="term" value="F:monoatomic cation transmembrane transporter activity"/>
    <property type="evidence" value="ECO:0007669"/>
    <property type="project" value="InterPro"/>
</dbReference>
<evidence type="ECO:0000256" key="4">
    <source>
        <dbReference type="ARBA" id="ARBA00022692"/>
    </source>
</evidence>
<gene>
    <name evidence="9" type="ORF">F8O02_00845</name>
</gene>
<evidence type="ECO:0000256" key="7">
    <source>
        <dbReference type="ARBA" id="ARBA00023136"/>
    </source>
</evidence>
<dbReference type="PANTHER" id="PTHR32024:SF1">
    <property type="entry name" value="KTR SYSTEM POTASSIUM UPTAKE PROTEIN B"/>
    <property type="match status" value="1"/>
</dbReference>
<dbReference type="AlphaFoldDB" id="A0A7C8FJG3"/>
<keyword evidence="6" id="KW-0406">Ion transport</keyword>
<feature type="transmembrane region" description="Helical" evidence="8">
    <location>
        <begin position="157"/>
        <end position="182"/>
    </location>
</feature>
<keyword evidence="2" id="KW-0813">Transport</keyword>
<evidence type="ECO:0000256" key="3">
    <source>
        <dbReference type="ARBA" id="ARBA00022475"/>
    </source>
</evidence>
<dbReference type="Pfam" id="PF02386">
    <property type="entry name" value="TrkH"/>
    <property type="match status" value="1"/>
</dbReference>
<evidence type="ECO:0000313" key="9">
    <source>
        <dbReference type="EMBL" id="KAB1633516.1"/>
    </source>
</evidence>
<dbReference type="GO" id="GO:0005886">
    <property type="term" value="C:plasma membrane"/>
    <property type="evidence" value="ECO:0007669"/>
    <property type="project" value="UniProtKB-SubCell"/>
</dbReference>
<keyword evidence="3" id="KW-1003">Cell membrane</keyword>
<sequence length="483" mass="50911">MAADADSGVARTALRVLKEHAETFAGHSPSRFAILAFTTIIALTTLVLATPWASATGRWTDLPSALFTATSTVCVTGLTVVDMSTHWSPFGNAVILIGAQIGGIGVLTMASMMGMVVTRRLSLRQRLIAASDTNPLRTHAGPVSEGQAIRLGEVGGLLATVLYSSLTVEALLFVSILPHLLWRGTDLPVALYDALYLSVSAFNNVGYTPFDDGLASYAGDGYLMAVLVIGVFAGSLGYPVVYAAIGNLRAVITGATRHPHWSLHVRLTVVTTLVLAAFGTLMFTLTEWSNPGTIGMGAEWTRPWQALFYATMTRSGGFSLFDPSQLSDSGLLVSQLMMFIGGGSASTAGGIKVTTIAVLFLAALAEARGQTEIQAFDRRIPHDVLRVAVSIVLWGVSIVLTATLVILPFTDQPVDDVLFDVISAFATCGLSTGVTAELPTVGMLVLSATMWAGRVGTVTLAAAIASSPNRQLFKHPEERPIVG</sequence>
<feature type="transmembrane region" description="Helical" evidence="8">
    <location>
        <begin position="93"/>
        <end position="117"/>
    </location>
</feature>